<protein>
    <submittedName>
        <fullName evidence="1">Uncharacterized protein</fullName>
    </submittedName>
</protein>
<dbReference type="RefSeq" id="WP_286494109.1">
    <property type="nucleotide sequence ID" value="NZ_JACAGJ010000008.1"/>
</dbReference>
<reference evidence="1" key="1">
    <citation type="submission" date="2020-06" db="EMBL/GenBank/DDBJ databases">
        <authorList>
            <person name="Dong N."/>
        </authorList>
    </citation>
    <scope>NUCLEOTIDE SEQUENCE</scope>
    <source>
        <strain evidence="1">R655-4</strain>
    </source>
</reference>
<name>A0AAJ1QGL4_9FLAO</name>
<dbReference type="EMBL" id="JACAGJ010000008">
    <property type="protein sequence ID" value="MDM1073664.1"/>
    <property type="molecule type" value="Genomic_DNA"/>
</dbReference>
<proteinExistence type="predicted"/>
<sequence length="106" mass="12702">MILTKYSFLTPTEVELALEMERYGEFEEKSQHFQFYGTEYVAEILKKYCKWKQKKAIEHNLSRTQPSHQIEHQIDEEKINQEYQEAILSELREGKSYRSINCSSFA</sequence>
<evidence type="ECO:0000313" key="1">
    <source>
        <dbReference type="EMBL" id="MDM1073664.1"/>
    </source>
</evidence>
<reference evidence="1" key="2">
    <citation type="journal article" date="2022" name="Sci. Total Environ.">
        <title>Prevalence, transmission, and molecular epidemiology of tet(X)-positive bacteria among humans, animals, and environmental niches in China: An epidemiological, and genomic-based study.</title>
        <authorList>
            <person name="Dong N."/>
            <person name="Zeng Y."/>
            <person name="Cai C."/>
            <person name="Sun C."/>
            <person name="Lu J."/>
            <person name="Liu C."/>
            <person name="Zhou H."/>
            <person name="Sun Q."/>
            <person name="Shu L."/>
            <person name="Wang H."/>
            <person name="Wang Y."/>
            <person name="Wang S."/>
            <person name="Wu C."/>
            <person name="Chan E.W."/>
            <person name="Chen G."/>
            <person name="Shen Z."/>
            <person name="Chen S."/>
            <person name="Zhang R."/>
        </authorList>
    </citation>
    <scope>NUCLEOTIDE SEQUENCE</scope>
    <source>
        <strain evidence="1">R655-4</strain>
    </source>
</reference>
<organism evidence="1 2">
    <name type="scientific">Empedobacter brevis</name>
    <dbReference type="NCBI Taxonomy" id="247"/>
    <lineage>
        <taxon>Bacteria</taxon>
        <taxon>Pseudomonadati</taxon>
        <taxon>Bacteroidota</taxon>
        <taxon>Flavobacteriia</taxon>
        <taxon>Flavobacteriales</taxon>
        <taxon>Weeksellaceae</taxon>
        <taxon>Empedobacter</taxon>
    </lineage>
</organism>
<evidence type="ECO:0000313" key="2">
    <source>
        <dbReference type="Proteomes" id="UP001170959"/>
    </source>
</evidence>
<gene>
    <name evidence="1" type="ORF">HX001_14335</name>
</gene>
<comment type="caution">
    <text evidence="1">The sequence shown here is derived from an EMBL/GenBank/DDBJ whole genome shotgun (WGS) entry which is preliminary data.</text>
</comment>
<accession>A0AAJ1QGL4</accession>
<dbReference type="AlphaFoldDB" id="A0AAJ1QGL4"/>
<dbReference type="Proteomes" id="UP001170959">
    <property type="component" value="Unassembled WGS sequence"/>
</dbReference>